<dbReference type="InterPro" id="IPR036275">
    <property type="entry name" value="YdgH-like_sf"/>
</dbReference>
<reference evidence="3 4" key="1">
    <citation type="journal article" date="2011" name="Stand. Genomic Sci.">
        <title>Complete genome of the onion pathogen Enterobacter cloacae EcWSU1.</title>
        <authorList>
            <person name="Humann J.L."/>
            <person name="Wildung M."/>
            <person name="Cheng C.H."/>
            <person name="Lee T."/>
            <person name="Stewart J.E."/>
            <person name="Drew J.C."/>
            <person name="Triplett E.W."/>
            <person name="Main D."/>
            <person name="Schroeder B.K."/>
        </authorList>
    </citation>
    <scope>NUCLEOTIDE SEQUENCE [LARGE SCALE GENOMIC DNA]</scope>
    <source>
        <strain evidence="3 4">EcWSU1</strain>
    </source>
</reference>
<feature type="domain" description="YdgH/BhsA/McbA-like" evidence="2">
    <location>
        <begin position="48"/>
        <end position="91"/>
    </location>
</feature>
<dbReference type="Proteomes" id="UP000007838">
    <property type="component" value="Chromosome"/>
</dbReference>
<evidence type="ECO:0000313" key="3">
    <source>
        <dbReference type="EMBL" id="AEW72474.1"/>
    </source>
</evidence>
<sequence>MVGLLFITSGQHALSQIKHLRNTTMKSIKTFVAVAALSLISFGSFAQSVSATASTLDRAEAKIAAQAAEQGASYKITSAQFNNRVHMTAELTK</sequence>
<organism evidence="3 4">
    <name type="scientific">Enterobacter ludwigii</name>
    <dbReference type="NCBI Taxonomy" id="299767"/>
    <lineage>
        <taxon>Bacteria</taxon>
        <taxon>Pseudomonadati</taxon>
        <taxon>Pseudomonadota</taxon>
        <taxon>Gammaproteobacteria</taxon>
        <taxon>Enterobacterales</taxon>
        <taxon>Enterobacteriaceae</taxon>
        <taxon>Enterobacter</taxon>
        <taxon>Enterobacter cloacae complex</taxon>
    </lineage>
</organism>
<dbReference type="EMBL" id="CP002886">
    <property type="protein sequence ID" value="AEW72474.1"/>
    <property type="molecule type" value="Genomic_DNA"/>
</dbReference>
<dbReference type="InterPro" id="IPR025543">
    <property type="entry name" value="Dodecin-like"/>
</dbReference>
<dbReference type="SUPFAM" id="SSF159871">
    <property type="entry name" value="YdgH-like"/>
    <property type="match status" value="1"/>
</dbReference>
<name>G8LCS6_9ENTR</name>
<protein>
    <recommendedName>
        <fullName evidence="2">YdgH/BhsA/McbA-like domain-containing protein</fullName>
    </recommendedName>
</protein>
<gene>
    <name evidence="3" type="ORF">EcWSU1_01034</name>
</gene>
<evidence type="ECO:0000313" key="4">
    <source>
        <dbReference type="Proteomes" id="UP000007838"/>
    </source>
</evidence>
<dbReference type="KEGG" id="eec:EcWSU1_01034"/>
<dbReference type="Gene3D" id="3.30.1660.10">
    <property type="entry name" value="Flavin-binding protein dodecin"/>
    <property type="match status" value="1"/>
</dbReference>
<evidence type="ECO:0000259" key="2">
    <source>
        <dbReference type="Pfam" id="PF07338"/>
    </source>
</evidence>
<keyword evidence="1" id="KW-0732">Signal</keyword>
<dbReference type="Pfam" id="PF07338">
    <property type="entry name" value="YdgH_BhsA-like"/>
    <property type="match status" value="1"/>
</dbReference>
<dbReference type="InterPro" id="IPR010854">
    <property type="entry name" value="YdgH/BhsA/McbA-like_dom"/>
</dbReference>
<dbReference type="STRING" id="299767.GCA_900068845_00458"/>
<dbReference type="eggNOG" id="ENOG5032ZBU">
    <property type="taxonomic scope" value="Bacteria"/>
</dbReference>
<dbReference type="AlphaFoldDB" id="G8LCS6"/>
<evidence type="ECO:0000256" key="1">
    <source>
        <dbReference type="ARBA" id="ARBA00022729"/>
    </source>
</evidence>
<proteinExistence type="predicted"/>
<accession>G8LCS6</accession>
<dbReference type="HOGENOM" id="CLU_158602_4_0_6"/>